<keyword evidence="7" id="KW-1185">Reference proteome</keyword>
<dbReference type="Pfam" id="PF00589">
    <property type="entry name" value="Phage_integrase"/>
    <property type="match status" value="1"/>
</dbReference>
<dbReference type="Proteomes" id="UP000076925">
    <property type="component" value="Unassembled WGS sequence"/>
</dbReference>
<dbReference type="InterPro" id="IPR002104">
    <property type="entry name" value="Integrase_catalytic"/>
</dbReference>
<dbReference type="GO" id="GO:0015074">
    <property type="term" value="P:DNA integration"/>
    <property type="evidence" value="ECO:0007669"/>
    <property type="project" value="InterPro"/>
</dbReference>
<dbReference type="InterPro" id="IPR011010">
    <property type="entry name" value="DNA_brk_join_enz"/>
</dbReference>
<comment type="caution">
    <text evidence="6">The sequence shown here is derived from an EMBL/GenBank/DDBJ whole genome shotgun (WGS) entry which is preliminary data.</text>
</comment>
<evidence type="ECO:0000313" key="7">
    <source>
        <dbReference type="Proteomes" id="UP000076925"/>
    </source>
</evidence>
<feature type="domain" description="Tyr recombinase" evidence="5">
    <location>
        <begin position="223"/>
        <end position="425"/>
    </location>
</feature>
<accession>A0A139WX20</accession>
<dbReference type="PANTHER" id="PTHR30349">
    <property type="entry name" value="PHAGE INTEGRASE-RELATED"/>
    <property type="match status" value="1"/>
</dbReference>
<dbReference type="STRING" id="128403.WA1_45920"/>
<dbReference type="SUPFAM" id="SSF56349">
    <property type="entry name" value="DNA breaking-rejoining enzymes"/>
    <property type="match status" value="1"/>
</dbReference>
<dbReference type="Gene3D" id="1.10.443.10">
    <property type="entry name" value="Intergrase catalytic core"/>
    <property type="match status" value="1"/>
</dbReference>
<evidence type="ECO:0000313" key="6">
    <source>
        <dbReference type="EMBL" id="KYC36987.1"/>
    </source>
</evidence>
<dbReference type="InterPro" id="IPR013762">
    <property type="entry name" value="Integrase-like_cat_sf"/>
</dbReference>
<dbReference type="RefSeq" id="WP_017744257.1">
    <property type="nucleotide sequence ID" value="NZ_KQ976354.1"/>
</dbReference>
<evidence type="ECO:0000256" key="3">
    <source>
        <dbReference type="ARBA" id="ARBA00023172"/>
    </source>
</evidence>
<proteinExistence type="inferred from homology"/>
<keyword evidence="2" id="KW-0238">DNA-binding</keyword>
<dbReference type="InterPro" id="IPR050090">
    <property type="entry name" value="Tyrosine_recombinase_XerCD"/>
</dbReference>
<evidence type="ECO:0000256" key="4">
    <source>
        <dbReference type="SAM" id="Coils"/>
    </source>
</evidence>
<feature type="coiled-coil region" evidence="4">
    <location>
        <begin position="432"/>
        <end position="466"/>
    </location>
</feature>
<keyword evidence="3" id="KW-0233">DNA recombination</keyword>
<sequence>MHIVTFKGRIRFNLPRQWFGGKQQQWNLKLEATEVNMALASRVARRLEMDFQDGKLTVALPDGSTAFNKEHYNKVLAEYNIEGNLRTDLKLITGGLPSDEIPPKPQMSLLDVWDMYCEHKFKNGKLAKTTYGQYKSQYRNYLISAMEANGGEDAIKIKNWLLENRNREIVCKILSGLEQAYKVALRQKLVSFNPYEGIMEDVSRIKRETEIDVTKESDEDLLNKSKAYTWDEAQVIMEYLKDSPSYGHWYHFVAFKFLTGCRTGEAIGLCWMDVKWDGQCVVISKTWTRLKFYKPTKTEKEKRVFPMPVDGELWNLLKSLPQGNPSEPVFKSKNEKMIHIDIFGTAWRGRESKRNKGIIPTLIEQGKLSKYLPPYNTRHTFVTHQIFDLGRDEKIVSAWCGHSEAVSSKHYQDIADRASQINPELPVNNQQVQQVSNEMDEMRNIIKSLQEQLKTQSEVIASLQEQLKNK</sequence>
<keyword evidence="4" id="KW-0175">Coiled coil</keyword>
<organism evidence="6 7">
    <name type="scientific">Scytonema hofmannii PCC 7110</name>
    <dbReference type="NCBI Taxonomy" id="128403"/>
    <lineage>
        <taxon>Bacteria</taxon>
        <taxon>Bacillati</taxon>
        <taxon>Cyanobacteriota</taxon>
        <taxon>Cyanophyceae</taxon>
        <taxon>Nostocales</taxon>
        <taxon>Scytonemataceae</taxon>
        <taxon>Scytonema</taxon>
    </lineage>
</organism>
<dbReference type="AlphaFoldDB" id="A0A139WX20"/>
<dbReference type="GO" id="GO:0006310">
    <property type="term" value="P:DNA recombination"/>
    <property type="evidence" value="ECO:0007669"/>
    <property type="project" value="UniProtKB-KW"/>
</dbReference>
<comment type="similarity">
    <text evidence="1">Belongs to the 'phage' integrase family.</text>
</comment>
<dbReference type="GO" id="GO:0003677">
    <property type="term" value="F:DNA binding"/>
    <property type="evidence" value="ECO:0007669"/>
    <property type="project" value="UniProtKB-KW"/>
</dbReference>
<protein>
    <recommendedName>
        <fullName evidence="5">Tyr recombinase domain-containing protein</fullName>
    </recommendedName>
</protein>
<evidence type="ECO:0000256" key="1">
    <source>
        <dbReference type="ARBA" id="ARBA00008857"/>
    </source>
</evidence>
<name>A0A139WX20_9CYAN</name>
<reference evidence="6 7" key="1">
    <citation type="journal article" date="2013" name="Genome Biol. Evol.">
        <title>Genomes of Stigonematalean cyanobacteria (subsection V) and the evolution of oxygenic photosynthesis from prokaryotes to plastids.</title>
        <authorList>
            <person name="Dagan T."/>
            <person name="Roettger M."/>
            <person name="Stucken K."/>
            <person name="Landan G."/>
            <person name="Koch R."/>
            <person name="Major P."/>
            <person name="Gould S.B."/>
            <person name="Goremykin V.V."/>
            <person name="Rippka R."/>
            <person name="Tandeau de Marsac N."/>
            <person name="Gugger M."/>
            <person name="Lockhart P.J."/>
            <person name="Allen J.F."/>
            <person name="Brune I."/>
            <person name="Maus I."/>
            <person name="Puhler A."/>
            <person name="Martin W.F."/>
        </authorList>
    </citation>
    <scope>NUCLEOTIDE SEQUENCE [LARGE SCALE GENOMIC DNA]</scope>
    <source>
        <strain evidence="6 7">PCC 7110</strain>
    </source>
</reference>
<dbReference type="PANTHER" id="PTHR30349:SF41">
    <property type="entry name" value="INTEGRASE_RECOMBINASE PROTEIN MJ0367-RELATED"/>
    <property type="match status" value="1"/>
</dbReference>
<dbReference type="PROSITE" id="PS51898">
    <property type="entry name" value="TYR_RECOMBINASE"/>
    <property type="match status" value="1"/>
</dbReference>
<gene>
    <name evidence="6" type="ORF">WA1_45920</name>
</gene>
<evidence type="ECO:0000259" key="5">
    <source>
        <dbReference type="PROSITE" id="PS51898"/>
    </source>
</evidence>
<dbReference type="EMBL" id="ANNX02000047">
    <property type="protein sequence ID" value="KYC36987.1"/>
    <property type="molecule type" value="Genomic_DNA"/>
</dbReference>
<evidence type="ECO:0000256" key="2">
    <source>
        <dbReference type="ARBA" id="ARBA00023125"/>
    </source>
</evidence>